<keyword evidence="1 10" id="KW-0813">Transport</keyword>
<dbReference type="InterPro" id="IPR036322">
    <property type="entry name" value="WD40_repeat_dom_sf"/>
</dbReference>
<evidence type="ECO:0000256" key="9">
    <source>
        <dbReference type="ARBA" id="ARBA00023136"/>
    </source>
</evidence>
<keyword evidence="3 10" id="KW-0812">Transmembrane</keyword>
<comment type="function">
    <text evidence="10">Guanine nucleotide-exchange factor (GEF) required for the formation or budding of transport vesicles from the ER.</text>
</comment>
<dbReference type="GO" id="GO:0003400">
    <property type="term" value="P:regulation of COPII vesicle coating"/>
    <property type="evidence" value="ECO:0007669"/>
    <property type="project" value="UniProtKB-UniRule"/>
</dbReference>
<protein>
    <recommendedName>
        <fullName evidence="10">Guanine nucleotide-exchange factor SEC12</fullName>
    </recommendedName>
</protein>
<reference evidence="13" key="1">
    <citation type="submission" date="2023-07" db="EMBL/GenBank/DDBJ databases">
        <title>A draft genome of Kazachstania heterogenica Y-27499.</title>
        <authorList>
            <person name="Donic C."/>
            <person name="Kralova J.S."/>
            <person name="Fidel L."/>
            <person name="Ben-Dor S."/>
            <person name="Jung S."/>
        </authorList>
    </citation>
    <scope>NUCLEOTIDE SEQUENCE [LARGE SCALE GENOMIC DNA]</scope>
    <source>
        <strain evidence="13">Y27499</strain>
    </source>
</reference>
<sequence>MGTAISREQRPFSLTISLFLFPGEEDFYDIGYPLYGAKFLNNSILLVTGGGGHKNPDVPSKLTALRVDFNKKRVIKRFREITFDSKDDHPTTLDAAKVINQDPLHNIILIGCNEDGSSSTATTNYHLRKFAYENDHLKFMASADFNRSNDPTAYTKFSSLSSDGTVGAIASSELPIVIRIINPMTMEEKYEIETGSDVKDLHFSPDGKVICYITETTLEVISIVTGRFIVRKTDFNKNICLSKVRFLSNDTVVVVGSLKEKSKKIVISKINIKTKNTAVLLSKSIKSNYTSVTAMDSSRDGQLICLATNERTLLILKSRDFTVLRSFKNAHKDDITAVAFSPDTHHLASVSLANTIYLVNLPQGLAESTSFLSKLFKLLLNILLTVGIIVVAYAVYYFELHHKTYRYFNEKYLAKRDTSGYFQMHDGFLTTSMDIVDDIVTVHTLTGNINTGSGFNTDMWSRNIPLSSISTDYENSMFDNVEDTFITKSYVLTGKRLSPSWKSESSISLSPNNMDATTSLCFTSSSLPVSVSSIIELIATKNSVSASSIEDYLSIGSHAIKTYTSVSDSVVSSRSQSLQEVELLSTIDSKSKSSSTHVSQDSGKTKSDILPCSAISEEKMQPSVLSSSTDNQASENISSLIKQTITVDGVVYEVVSMSSIPTTSSFEVTAKETNNIVSLEVLITNELVFGDHSSSSTSTNIESISTTIASSRPIPEDEKYNSSNSKPMSILMTSDSRKNFTSSLPVTQLTTSNGVTLSNPVSLYEMESETIANINSEKVSFSSVSMVIMANANTSRKLSLSERKKHLSVSSSTSVSFDTTITGKESQSMVSHSITDFLTSVSREDGNSVVLTSVIPKIENSSLRNILLDQTENLASEQNVTSSFLNTLPSKSVISSKLDNNTVVVNKTESYTCGDVSLGHLVDNTLLVTSSIYRNSLNQASNSAVESGKLSGADLLSTVTFTSQENVTMLSVQNNISTVLESGSIKKDLKNVTMRVSELSSDSMPESVPTISQVPGSDSYSMNTAGLHMLSNLTSIASSGTISVFSDSLIKTQSNVVVGSTKDIDHSILSIEIDKEVNVDSITFNDSDNIVVNQTFDQESFYPRHDEL</sequence>
<keyword evidence="7 10" id="KW-0653">Protein transport</keyword>
<keyword evidence="6" id="KW-0931">ER-Golgi transport</keyword>
<dbReference type="InterPro" id="IPR045260">
    <property type="entry name" value="Sec12-like"/>
</dbReference>
<dbReference type="GO" id="GO:0005789">
    <property type="term" value="C:endoplasmic reticulum membrane"/>
    <property type="evidence" value="ECO:0007669"/>
    <property type="project" value="UniProtKB-SubCell"/>
</dbReference>
<gene>
    <name evidence="12" type="ORF">RI543_000957</name>
</gene>
<dbReference type="GO" id="GO:0006888">
    <property type="term" value="P:endoplasmic reticulum to Golgi vesicle-mediated transport"/>
    <property type="evidence" value="ECO:0007669"/>
    <property type="project" value="UniProtKB-UniRule"/>
</dbReference>
<keyword evidence="9 10" id="KW-0472">Membrane</keyword>
<comment type="subcellular location">
    <subcellularLocation>
        <location evidence="10">Endoplasmic reticulum membrane</location>
        <topology evidence="10">Single-pass type II membrane protein</topology>
    </subcellularLocation>
    <subcellularLocation>
        <location evidence="10">Golgi apparatus membrane</location>
        <topology evidence="10">Single-pass type II membrane protein</topology>
    </subcellularLocation>
</comment>
<evidence type="ECO:0000313" key="13">
    <source>
        <dbReference type="Proteomes" id="UP001306508"/>
    </source>
</evidence>
<keyword evidence="13" id="KW-1185">Reference proteome</keyword>
<evidence type="ECO:0000256" key="10">
    <source>
        <dbReference type="RuleBase" id="RU369019"/>
    </source>
</evidence>
<evidence type="ECO:0000313" key="12">
    <source>
        <dbReference type="EMBL" id="KAK5781771.1"/>
    </source>
</evidence>
<comment type="similarity">
    <text evidence="10">Belongs to the WD repeat SEC12 family.</text>
</comment>
<keyword evidence="4 10" id="KW-0677">Repeat</keyword>
<feature type="compositionally biased region" description="Low complexity" evidence="11">
    <location>
        <begin position="694"/>
        <end position="711"/>
    </location>
</feature>
<dbReference type="EMBL" id="JAWIZZ010000031">
    <property type="protein sequence ID" value="KAK5781771.1"/>
    <property type="molecule type" value="Genomic_DNA"/>
</dbReference>
<evidence type="ECO:0000256" key="5">
    <source>
        <dbReference type="ARBA" id="ARBA00022824"/>
    </source>
</evidence>
<feature type="transmembrane region" description="Helical" evidence="10">
    <location>
        <begin position="378"/>
        <end position="398"/>
    </location>
</feature>
<accession>A0AAN7ZYU4</accession>
<proteinExistence type="inferred from homology"/>
<evidence type="ECO:0000256" key="8">
    <source>
        <dbReference type="ARBA" id="ARBA00022989"/>
    </source>
</evidence>
<dbReference type="InterPro" id="IPR001680">
    <property type="entry name" value="WD40_rpt"/>
</dbReference>
<dbReference type="PANTHER" id="PTHR23284">
    <property type="entry name" value="PROLACTIN REGULATORY ELEMENT BINDING PROTEIN"/>
    <property type="match status" value="1"/>
</dbReference>
<dbReference type="SMART" id="SM00320">
    <property type="entry name" value="WD40"/>
    <property type="match status" value="3"/>
</dbReference>
<evidence type="ECO:0000256" key="4">
    <source>
        <dbReference type="ARBA" id="ARBA00022737"/>
    </source>
</evidence>
<dbReference type="SUPFAM" id="SSF50978">
    <property type="entry name" value="WD40 repeat-like"/>
    <property type="match status" value="1"/>
</dbReference>
<evidence type="ECO:0000256" key="7">
    <source>
        <dbReference type="ARBA" id="ARBA00022927"/>
    </source>
</evidence>
<dbReference type="Gene3D" id="2.130.10.10">
    <property type="entry name" value="YVTN repeat-like/Quinoprotein amine dehydrogenase"/>
    <property type="match status" value="1"/>
</dbReference>
<keyword evidence="8 10" id="KW-1133">Transmembrane helix</keyword>
<organism evidence="12 13">
    <name type="scientific">Arxiozyma heterogenica</name>
    <dbReference type="NCBI Taxonomy" id="278026"/>
    <lineage>
        <taxon>Eukaryota</taxon>
        <taxon>Fungi</taxon>
        <taxon>Dikarya</taxon>
        <taxon>Ascomycota</taxon>
        <taxon>Saccharomycotina</taxon>
        <taxon>Saccharomycetes</taxon>
        <taxon>Saccharomycetales</taxon>
        <taxon>Saccharomycetaceae</taxon>
        <taxon>Arxiozyma</taxon>
    </lineage>
</organism>
<evidence type="ECO:0000256" key="2">
    <source>
        <dbReference type="ARBA" id="ARBA00022574"/>
    </source>
</evidence>
<dbReference type="PANTHER" id="PTHR23284:SF0">
    <property type="entry name" value="PROLACTIN REGULATORY ELEMENT-BINDING PROTEIN"/>
    <property type="match status" value="1"/>
</dbReference>
<dbReference type="Proteomes" id="UP001306508">
    <property type="component" value="Unassembled WGS sequence"/>
</dbReference>
<dbReference type="GO" id="GO:0000139">
    <property type="term" value="C:Golgi membrane"/>
    <property type="evidence" value="ECO:0007669"/>
    <property type="project" value="UniProtKB-SubCell"/>
</dbReference>
<dbReference type="GO" id="GO:0015031">
    <property type="term" value="P:protein transport"/>
    <property type="evidence" value="ECO:0007669"/>
    <property type="project" value="UniProtKB-KW"/>
</dbReference>
<evidence type="ECO:0000256" key="3">
    <source>
        <dbReference type="ARBA" id="ARBA00022692"/>
    </source>
</evidence>
<dbReference type="InterPro" id="IPR015943">
    <property type="entry name" value="WD40/YVTN_repeat-like_dom_sf"/>
</dbReference>
<dbReference type="AlphaFoldDB" id="A0AAN7ZYU4"/>
<comment type="caution">
    <text evidence="12">The sequence shown here is derived from an EMBL/GenBank/DDBJ whole genome shotgun (WGS) entry which is preliminary data.</text>
</comment>
<keyword evidence="5 10" id="KW-0256">Endoplasmic reticulum</keyword>
<name>A0AAN7ZYU4_9SACH</name>
<dbReference type="GO" id="GO:0005085">
    <property type="term" value="F:guanyl-nucleotide exchange factor activity"/>
    <property type="evidence" value="ECO:0007669"/>
    <property type="project" value="InterPro"/>
</dbReference>
<keyword evidence="2 10" id="KW-0853">WD repeat</keyword>
<evidence type="ECO:0000256" key="1">
    <source>
        <dbReference type="ARBA" id="ARBA00022448"/>
    </source>
</evidence>
<evidence type="ECO:0000256" key="6">
    <source>
        <dbReference type="ARBA" id="ARBA00022892"/>
    </source>
</evidence>
<feature type="region of interest" description="Disordered" evidence="11">
    <location>
        <begin position="694"/>
        <end position="728"/>
    </location>
</feature>
<evidence type="ECO:0000256" key="11">
    <source>
        <dbReference type="SAM" id="MobiDB-lite"/>
    </source>
</evidence>
<dbReference type="Pfam" id="PF00400">
    <property type="entry name" value="WD40"/>
    <property type="match status" value="1"/>
</dbReference>